<feature type="transmembrane region" description="Helical" evidence="6">
    <location>
        <begin position="6"/>
        <end position="24"/>
    </location>
</feature>
<dbReference type="PANTHER" id="PTHR40079">
    <property type="entry name" value="MANNAN ENDO-1,4-BETA-MANNOSIDASE E-RELATED"/>
    <property type="match status" value="1"/>
</dbReference>
<evidence type="ECO:0000256" key="6">
    <source>
        <dbReference type="SAM" id="Phobius"/>
    </source>
</evidence>
<evidence type="ECO:0000313" key="8">
    <source>
        <dbReference type="EMBL" id="OGZ34029.1"/>
    </source>
</evidence>
<dbReference type="SUPFAM" id="SSF51445">
    <property type="entry name" value="(Trans)glycosidases"/>
    <property type="match status" value="1"/>
</dbReference>
<dbReference type="AlphaFoldDB" id="A0A1G2F7J3"/>
<evidence type="ECO:0000313" key="9">
    <source>
        <dbReference type="Proteomes" id="UP000177725"/>
    </source>
</evidence>
<dbReference type="Proteomes" id="UP000177725">
    <property type="component" value="Unassembled WGS sequence"/>
</dbReference>
<dbReference type="EMBL" id="MHMV01000034">
    <property type="protein sequence ID" value="OGZ34029.1"/>
    <property type="molecule type" value="Genomic_DNA"/>
</dbReference>
<comment type="caution">
    <text evidence="8">The sequence shown here is derived from an EMBL/GenBank/DDBJ whole genome shotgun (WGS) entry which is preliminary data.</text>
</comment>
<keyword evidence="6" id="KW-0812">Transmembrane</keyword>
<feature type="region of interest" description="Disordered" evidence="5">
    <location>
        <begin position="56"/>
        <end position="80"/>
    </location>
</feature>
<dbReference type="GO" id="GO:0006080">
    <property type="term" value="P:substituted mannan metabolic process"/>
    <property type="evidence" value="ECO:0007669"/>
    <property type="project" value="InterPro"/>
</dbReference>
<keyword evidence="3" id="KW-0326">Glycosidase</keyword>
<feature type="domain" description="GH26" evidence="7">
    <location>
        <begin position="69"/>
        <end position="343"/>
    </location>
</feature>
<organism evidence="8 9">
    <name type="scientific">Candidatus Portnoybacteria bacterium RBG_13_41_18</name>
    <dbReference type="NCBI Taxonomy" id="1801991"/>
    <lineage>
        <taxon>Bacteria</taxon>
        <taxon>Candidatus Portnoyibacteriota</taxon>
    </lineage>
</organism>
<comment type="caution">
    <text evidence="4">Lacks conserved residue(s) required for the propagation of feature annotation.</text>
</comment>
<reference evidence="8 9" key="1">
    <citation type="journal article" date="2016" name="Nat. Commun.">
        <title>Thousands of microbial genomes shed light on interconnected biogeochemical processes in an aquifer system.</title>
        <authorList>
            <person name="Anantharaman K."/>
            <person name="Brown C.T."/>
            <person name="Hug L.A."/>
            <person name="Sharon I."/>
            <person name="Castelle C.J."/>
            <person name="Probst A.J."/>
            <person name="Thomas B.C."/>
            <person name="Singh A."/>
            <person name="Wilkins M.J."/>
            <person name="Karaoz U."/>
            <person name="Brodie E.L."/>
            <person name="Williams K.H."/>
            <person name="Hubbard S.S."/>
            <person name="Banfield J.F."/>
        </authorList>
    </citation>
    <scope>NUCLEOTIDE SEQUENCE [LARGE SCALE GENOMIC DNA]</scope>
</reference>
<dbReference type="Pfam" id="PF02156">
    <property type="entry name" value="Glyco_hydro_26"/>
    <property type="match status" value="1"/>
</dbReference>
<evidence type="ECO:0000256" key="2">
    <source>
        <dbReference type="ARBA" id="ARBA00022801"/>
    </source>
</evidence>
<keyword evidence="6" id="KW-1133">Transmembrane helix</keyword>
<evidence type="ECO:0000256" key="3">
    <source>
        <dbReference type="ARBA" id="ARBA00023295"/>
    </source>
</evidence>
<protein>
    <recommendedName>
        <fullName evidence="7">GH26 domain-containing protein</fullName>
    </recommendedName>
</protein>
<dbReference type="InterPro" id="IPR022790">
    <property type="entry name" value="GH26_dom"/>
</dbReference>
<accession>A0A1G2F7J3</accession>
<dbReference type="Gene3D" id="3.20.20.80">
    <property type="entry name" value="Glycosidases"/>
    <property type="match status" value="1"/>
</dbReference>
<keyword evidence="2" id="KW-0378">Hydrolase</keyword>
<dbReference type="GO" id="GO:0016985">
    <property type="term" value="F:mannan endo-1,4-beta-mannosidase activity"/>
    <property type="evidence" value="ECO:0007669"/>
    <property type="project" value="InterPro"/>
</dbReference>
<dbReference type="PANTHER" id="PTHR40079:SF4">
    <property type="entry name" value="GH26 DOMAIN-CONTAINING PROTEIN-RELATED"/>
    <property type="match status" value="1"/>
</dbReference>
<dbReference type="PROSITE" id="PS51764">
    <property type="entry name" value="GH26"/>
    <property type="match status" value="1"/>
</dbReference>
<dbReference type="InterPro" id="IPR017853">
    <property type="entry name" value="GH"/>
</dbReference>
<gene>
    <name evidence="8" type="ORF">A2174_00250</name>
</gene>
<sequence length="348" mass="39309">MPNPIYNKIVLAILAVFLIALVLVTKYRFSNDADFLTIESLIKDIKTMVKNPLSDQYTVSSPPESAANDQPSPSPASPPSFKTSLIQWGAYAGDKISDLEYFESQVGKPVNISAIFVGWGEGGSFPFEYAAKLREQKKTLLIFWEPNFDAPYNQIIQGSFDGYVKQFAQDAKNYQGQIILVPFAEMNGNWNNWSGTIGQNSPAKFIAAWQKIRNLFLAIPNVKFGWAPNHVSLPDTPQNQLEKYYPGDEFVDYVGVDGFNFGDPWLSFSEIFDSALTQLAVYDKPIYIFSFACSEGPKKAQWITDAFLEISTYQNIIQGWVWFNENKEKDWRVWSDKESLAAFKAALP</sequence>
<evidence type="ECO:0000259" key="7">
    <source>
        <dbReference type="PROSITE" id="PS51764"/>
    </source>
</evidence>
<comment type="similarity">
    <text evidence="1 4">Belongs to the glycosyl hydrolase 26 family.</text>
</comment>
<evidence type="ECO:0000256" key="1">
    <source>
        <dbReference type="ARBA" id="ARBA00007754"/>
    </source>
</evidence>
<evidence type="ECO:0000256" key="4">
    <source>
        <dbReference type="PROSITE-ProRule" id="PRU01100"/>
    </source>
</evidence>
<evidence type="ECO:0000256" key="5">
    <source>
        <dbReference type="SAM" id="MobiDB-lite"/>
    </source>
</evidence>
<keyword evidence="6" id="KW-0472">Membrane</keyword>
<name>A0A1G2F7J3_9BACT</name>
<proteinExistence type="inferred from homology"/>
<dbReference type="InterPro" id="IPR000805">
    <property type="entry name" value="Glyco_hydro_26"/>
</dbReference>
<feature type="compositionally biased region" description="Polar residues" evidence="5">
    <location>
        <begin position="56"/>
        <end position="70"/>
    </location>
</feature>